<keyword evidence="2" id="KW-0201">Cytochrome c-type biogenesis</keyword>
<dbReference type="InterPro" id="IPR013766">
    <property type="entry name" value="Thioredoxin_domain"/>
</dbReference>
<feature type="domain" description="Thioredoxin" evidence="5">
    <location>
        <begin position="246"/>
        <end position="388"/>
    </location>
</feature>
<dbReference type="SUPFAM" id="SSF52833">
    <property type="entry name" value="Thioredoxin-like"/>
    <property type="match status" value="1"/>
</dbReference>
<dbReference type="RefSeq" id="WP_118450899.1">
    <property type="nucleotide sequence ID" value="NZ_CABJDM010000028.1"/>
</dbReference>
<keyword evidence="3" id="KW-1015">Disulfide bond</keyword>
<dbReference type="PROSITE" id="PS51257">
    <property type="entry name" value="PROKAR_LIPOPROTEIN"/>
    <property type="match status" value="1"/>
</dbReference>
<proteinExistence type="predicted"/>
<dbReference type="InterPro" id="IPR036249">
    <property type="entry name" value="Thioredoxin-like_sf"/>
</dbReference>
<dbReference type="InterPro" id="IPR000866">
    <property type="entry name" value="AhpC/TSA"/>
</dbReference>
<evidence type="ECO:0000256" key="1">
    <source>
        <dbReference type="ARBA" id="ARBA00004196"/>
    </source>
</evidence>
<dbReference type="GO" id="GO:0016209">
    <property type="term" value="F:antioxidant activity"/>
    <property type="evidence" value="ECO:0007669"/>
    <property type="project" value="InterPro"/>
</dbReference>
<comment type="subcellular location">
    <subcellularLocation>
        <location evidence="1">Cell envelope</location>
    </subcellularLocation>
</comment>
<dbReference type="PROSITE" id="PS51352">
    <property type="entry name" value="THIOREDOXIN_2"/>
    <property type="match status" value="1"/>
</dbReference>
<evidence type="ECO:0000313" key="7">
    <source>
        <dbReference type="Proteomes" id="UP000286038"/>
    </source>
</evidence>
<evidence type="ECO:0000256" key="3">
    <source>
        <dbReference type="ARBA" id="ARBA00023157"/>
    </source>
</evidence>
<dbReference type="PANTHER" id="PTHR42852">
    <property type="entry name" value="THIOL:DISULFIDE INTERCHANGE PROTEIN DSBE"/>
    <property type="match status" value="1"/>
</dbReference>
<sequence>MIFDRIKIGVICSLLLCGCNRFAREGEFTLMVTMSETDPRNKLYLFYKGENDCARVDSAVYEEGKFMLKGRVAYPQRAVMRVMWGDQRLPEAFEDGVDYTNDAIFVFLEKGEIRVAANKTLRGAVVSGTPSNNDFQVYTDSIRFYRDWLDDYRERFGKAYRDRDGEALDSLNKENIVVKKKKFEVEKKYFDCHPGSLVSLDWLVRSYNIAREKSTILPLFESLSEQVKNSIPGRKYKELLCTTLSVEPGNLAPDFTAEDVMGKNVMLSSFRGQYVLLDFWASWCGPCRRENVNVLRVYERFKEKGFAVVGYSLDSSEKSWQNAVKQDSLPWVQLSGLGVVCVDVAKLYGVSAIPSNFLIDPEGKILAVDLRGEELEKALEQVLESREW</sequence>
<evidence type="ECO:0000256" key="2">
    <source>
        <dbReference type="ARBA" id="ARBA00022748"/>
    </source>
</evidence>
<dbReference type="EMBL" id="QRPV01000028">
    <property type="protein sequence ID" value="RHM40568.1"/>
    <property type="molecule type" value="Genomic_DNA"/>
</dbReference>
<evidence type="ECO:0000259" key="5">
    <source>
        <dbReference type="PROSITE" id="PS51352"/>
    </source>
</evidence>
<evidence type="ECO:0000313" key="6">
    <source>
        <dbReference type="EMBL" id="RHM40568.1"/>
    </source>
</evidence>
<dbReference type="PROSITE" id="PS00194">
    <property type="entry name" value="THIOREDOXIN_1"/>
    <property type="match status" value="1"/>
</dbReference>
<accession>A0A415QDN9</accession>
<dbReference type="Pfam" id="PF00578">
    <property type="entry name" value="AhpC-TSA"/>
    <property type="match status" value="1"/>
</dbReference>
<dbReference type="GO" id="GO:0017004">
    <property type="term" value="P:cytochrome complex assembly"/>
    <property type="evidence" value="ECO:0007669"/>
    <property type="project" value="UniProtKB-KW"/>
</dbReference>
<dbReference type="Pfam" id="PF14289">
    <property type="entry name" value="DUF4369"/>
    <property type="match status" value="1"/>
</dbReference>
<dbReference type="InterPro" id="IPR017937">
    <property type="entry name" value="Thioredoxin_CS"/>
</dbReference>
<organism evidence="6 7">
    <name type="scientific">Butyricimonas virosa</name>
    <dbReference type="NCBI Taxonomy" id="544645"/>
    <lineage>
        <taxon>Bacteria</taxon>
        <taxon>Pseudomonadati</taxon>
        <taxon>Bacteroidota</taxon>
        <taxon>Bacteroidia</taxon>
        <taxon>Bacteroidales</taxon>
        <taxon>Odoribacteraceae</taxon>
        <taxon>Butyricimonas</taxon>
    </lineage>
</organism>
<dbReference type="GO" id="GO:0016491">
    <property type="term" value="F:oxidoreductase activity"/>
    <property type="evidence" value="ECO:0007669"/>
    <property type="project" value="InterPro"/>
</dbReference>
<comment type="caution">
    <text evidence="6">The sequence shown here is derived from an EMBL/GenBank/DDBJ whole genome shotgun (WGS) entry which is preliminary data.</text>
</comment>
<evidence type="ECO:0000256" key="4">
    <source>
        <dbReference type="ARBA" id="ARBA00023284"/>
    </source>
</evidence>
<dbReference type="AlphaFoldDB" id="A0A415QDN9"/>
<dbReference type="InterPro" id="IPR050553">
    <property type="entry name" value="Thioredoxin_ResA/DsbE_sf"/>
</dbReference>
<keyword evidence="4" id="KW-0676">Redox-active center</keyword>
<reference evidence="6 7" key="1">
    <citation type="submission" date="2018-08" db="EMBL/GenBank/DDBJ databases">
        <title>A genome reference for cultivated species of the human gut microbiota.</title>
        <authorList>
            <person name="Zou Y."/>
            <person name="Xue W."/>
            <person name="Luo G."/>
        </authorList>
    </citation>
    <scope>NUCLEOTIDE SEQUENCE [LARGE SCALE GENOMIC DNA]</scope>
    <source>
        <strain evidence="6 7">AF34-33</strain>
    </source>
</reference>
<dbReference type="PANTHER" id="PTHR42852:SF6">
    <property type="entry name" value="THIOL:DISULFIDE INTERCHANGE PROTEIN DSBE"/>
    <property type="match status" value="1"/>
</dbReference>
<dbReference type="Proteomes" id="UP000286038">
    <property type="component" value="Unassembled WGS sequence"/>
</dbReference>
<name>A0A415QDN9_9BACT</name>
<dbReference type="GO" id="GO:0030313">
    <property type="term" value="C:cell envelope"/>
    <property type="evidence" value="ECO:0007669"/>
    <property type="project" value="UniProtKB-SubCell"/>
</dbReference>
<dbReference type="Gene3D" id="3.40.30.10">
    <property type="entry name" value="Glutaredoxin"/>
    <property type="match status" value="1"/>
</dbReference>
<dbReference type="InterPro" id="IPR025380">
    <property type="entry name" value="DUF4369"/>
</dbReference>
<protein>
    <submittedName>
        <fullName evidence="6">AhpC/TSA family protein</fullName>
    </submittedName>
</protein>
<gene>
    <name evidence="6" type="ORF">DWZ68_15645</name>
</gene>
<dbReference type="CDD" id="cd02966">
    <property type="entry name" value="TlpA_like_family"/>
    <property type="match status" value="1"/>
</dbReference>